<evidence type="ECO:0000256" key="1">
    <source>
        <dbReference type="SAM" id="MobiDB-lite"/>
    </source>
</evidence>
<proteinExistence type="predicted"/>
<evidence type="ECO:0000313" key="3">
    <source>
        <dbReference type="Proteomes" id="UP000262371"/>
    </source>
</evidence>
<keyword evidence="3" id="KW-1185">Reference proteome</keyword>
<organism evidence="2 3">
    <name type="scientific">Komagataeibacter melaceti</name>
    <dbReference type="NCBI Taxonomy" id="2766577"/>
    <lineage>
        <taxon>Bacteria</taxon>
        <taxon>Pseudomonadati</taxon>
        <taxon>Pseudomonadota</taxon>
        <taxon>Alphaproteobacteria</taxon>
        <taxon>Acetobacterales</taxon>
        <taxon>Acetobacteraceae</taxon>
        <taxon>Komagataeibacter</taxon>
    </lineage>
</organism>
<name>A0A371YWX1_9PROT</name>
<dbReference type="AlphaFoldDB" id="A0A371YWX1"/>
<sequence length="130" mass="14089">MNTPEAIASNVQASLHAIAGTFGARVGLKEVFSRLSLHTGLTAGQVKRLWYGEWHVIPAHVFLAVQKSYRKHMERAERQAEHQAAIYRALSQEWENEWGDTSSCGAQPLPDGAPVAHSAAQSPCGAGLNT</sequence>
<dbReference type="RefSeq" id="WP_116704143.1">
    <property type="nucleotide sequence ID" value="NZ_QUWV01000164.1"/>
</dbReference>
<feature type="region of interest" description="Disordered" evidence="1">
    <location>
        <begin position="100"/>
        <end position="130"/>
    </location>
</feature>
<dbReference type="EMBL" id="QUWV01000164">
    <property type="protein sequence ID" value="RFD18730.1"/>
    <property type="molecule type" value="Genomic_DNA"/>
</dbReference>
<dbReference type="OrthoDB" id="7272638at2"/>
<evidence type="ECO:0000313" key="2">
    <source>
        <dbReference type="EMBL" id="RFD18730.1"/>
    </source>
</evidence>
<accession>A0A371YWX1</accession>
<dbReference type="Proteomes" id="UP000262371">
    <property type="component" value="Unassembled WGS sequence"/>
</dbReference>
<gene>
    <name evidence="2" type="ORF">DY926_15245</name>
</gene>
<reference evidence="2 3" key="1">
    <citation type="submission" date="2018-08" db="EMBL/GenBank/DDBJ databases">
        <title>Komagataeibacter sp. AV 382.</title>
        <authorList>
            <person name="Skraban J."/>
            <person name="Trcek J."/>
        </authorList>
    </citation>
    <scope>NUCLEOTIDE SEQUENCE [LARGE SCALE GENOMIC DNA]</scope>
    <source>
        <strain evidence="2 3">AV 382</strain>
    </source>
</reference>
<protein>
    <submittedName>
        <fullName evidence="2">Uncharacterized protein</fullName>
    </submittedName>
</protein>
<comment type="caution">
    <text evidence="2">The sequence shown here is derived from an EMBL/GenBank/DDBJ whole genome shotgun (WGS) entry which is preliminary data.</text>
</comment>